<reference evidence="1 2" key="1">
    <citation type="journal article" date="2015" name="Genome Announc.">
        <title>Draft Genome of the Euendolithic (true boring) Cyanobacterium Mastigocoleus testarum strain BC008.</title>
        <authorList>
            <person name="Guida B.S."/>
            <person name="Garcia-Pichel F."/>
        </authorList>
    </citation>
    <scope>NUCLEOTIDE SEQUENCE [LARGE SCALE GENOMIC DNA]</scope>
    <source>
        <strain evidence="1 2">BC008</strain>
    </source>
</reference>
<protein>
    <submittedName>
        <fullName evidence="1">Uncharacterized protein</fullName>
    </submittedName>
</protein>
<gene>
    <name evidence="1" type="ORF">BC008_44035</name>
</gene>
<name>A0A0V7ZTE2_9CYAN</name>
<dbReference type="AlphaFoldDB" id="A0A0V7ZTE2"/>
<evidence type="ECO:0000313" key="2">
    <source>
        <dbReference type="Proteomes" id="UP000053372"/>
    </source>
</evidence>
<dbReference type="EMBL" id="LMTZ01000085">
    <property type="protein sequence ID" value="KST67726.1"/>
    <property type="molecule type" value="Genomic_DNA"/>
</dbReference>
<accession>A0A0V7ZTE2</accession>
<proteinExistence type="predicted"/>
<keyword evidence="2" id="KW-1185">Reference proteome</keyword>
<comment type="caution">
    <text evidence="1">The sequence shown here is derived from an EMBL/GenBank/DDBJ whole genome shotgun (WGS) entry which is preliminary data.</text>
</comment>
<sequence>MISGFLLCLHSSDFRLLNIALSNTKSGLITPFRMREGSVGGVGSMGGNPKEYKGVLKIGFGMTMQYEKIFHSIKKILFLL</sequence>
<dbReference type="Proteomes" id="UP000053372">
    <property type="component" value="Unassembled WGS sequence"/>
</dbReference>
<organism evidence="1 2">
    <name type="scientific">Mastigocoleus testarum BC008</name>
    <dbReference type="NCBI Taxonomy" id="371196"/>
    <lineage>
        <taxon>Bacteria</taxon>
        <taxon>Bacillati</taxon>
        <taxon>Cyanobacteriota</taxon>
        <taxon>Cyanophyceae</taxon>
        <taxon>Nostocales</taxon>
        <taxon>Hapalosiphonaceae</taxon>
        <taxon>Mastigocoleus</taxon>
    </lineage>
</organism>
<evidence type="ECO:0000313" key="1">
    <source>
        <dbReference type="EMBL" id="KST67726.1"/>
    </source>
</evidence>